<evidence type="ECO:0000313" key="2">
    <source>
        <dbReference type="EMBL" id="CAG8334622.1"/>
    </source>
</evidence>
<comment type="caution">
    <text evidence="2">The sequence shown here is derived from an EMBL/GenBank/DDBJ whole genome shotgun (WGS) entry which is preliminary data.</text>
</comment>
<evidence type="ECO:0000313" key="3">
    <source>
        <dbReference type="Proteomes" id="UP001152649"/>
    </source>
</evidence>
<protein>
    <submittedName>
        <fullName evidence="2">Uncharacterized protein</fullName>
    </submittedName>
</protein>
<dbReference type="EMBL" id="CAJVPG010000108">
    <property type="protein sequence ID" value="CAG8334622.1"/>
    <property type="molecule type" value="Genomic_DNA"/>
</dbReference>
<name>A0A9W4IS99_9EURO</name>
<dbReference type="OrthoDB" id="10009287at2759"/>
<reference evidence="2" key="1">
    <citation type="submission" date="2021-07" db="EMBL/GenBank/DDBJ databases">
        <authorList>
            <person name="Branca A.L. A."/>
        </authorList>
    </citation>
    <scope>NUCLEOTIDE SEQUENCE</scope>
</reference>
<keyword evidence="3" id="KW-1185">Reference proteome</keyword>
<gene>
    <name evidence="2" type="ORF">PSALAMII_LOCUS2679</name>
</gene>
<organism evidence="2 3">
    <name type="scientific">Penicillium salamii</name>
    <dbReference type="NCBI Taxonomy" id="1612424"/>
    <lineage>
        <taxon>Eukaryota</taxon>
        <taxon>Fungi</taxon>
        <taxon>Dikarya</taxon>
        <taxon>Ascomycota</taxon>
        <taxon>Pezizomycotina</taxon>
        <taxon>Eurotiomycetes</taxon>
        <taxon>Eurotiomycetidae</taxon>
        <taxon>Eurotiales</taxon>
        <taxon>Aspergillaceae</taxon>
        <taxon>Penicillium</taxon>
    </lineage>
</organism>
<proteinExistence type="predicted"/>
<dbReference type="AlphaFoldDB" id="A0A9W4IS99"/>
<feature type="region of interest" description="Disordered" evidence="1">
    <location>
        <begin position="116"/>
        <end position="145"/>
    </location>
</feature>
<dbReference type="Proteomes" id="UP001152649">
    <property type="component" value="Unassembled WGS sequence"/>
</dbReference>
<sequence length="145" mass="16189">MLQAGMNPDELLIENYFGEVDGSLLTASQHASVASRCASFRGQTRTKKADISWIPTKMPNGRSRKWPTLVGEVTCSERHTKLKEEIEFWINKSDSSVNAPITISVLRDKIMVESWKGNDNMPPSPNQKIKIVRNPHPGCPRVNGS</sequence>
<accession>A0A9W4IS99</accession>
<evidence type="ECO:0000256" key="1">
    <source>
        <dbReference type="SAM" id="MobiDB-lite"/>
    </source>
</evidence>